<dbReference type="Pfam" id="PF17136">
    <property type="entry name" value="ribosomal_L24"/>
    <property type="match status" value="1"/>
</dbReference>
<dbReference type="GO" id="GO:0006412">
    <property type="term" value="P:translation"/>
    <property type="evidence" value="ECO:0007669"/>
    <property type="project" value="InterPro"/>
</dbReference>
<dbReference type="AlphaFoldDB" id="A0AAW1T0F4"/>
<dbReference type="InterPro" id="IPR041988">
    <property type="entry name" value="Ribosomal_uL24_KOW"/>
</dbReference>
<evidence type="ECO:0000256" key="4">
    <source>
        <dbReference type="SAM" id="MobiDB-lite"/>
    </source>
</evidence>
<dbReference type="InterPro" id="IPR008991">
    <property type="entry name" value="Translation_prot_SH3-like_sf"/>
</dbReference>
<proteinExistence type="inferred from homology"/>
<evidence type="ECO:0000256" key="1">
    <source>
        <dbReference type="ARBA" id="ARBA00010618"/>
    </source>
</evidence>
<comment type="caution">
    <text evidence="6">The sequence shown here is derived from an EMBL/GenBank/DDBJ whole genome shotgun (WGS) entry which is preliminary data.</text>
</comment>
<comment type="similarity">
    <text evidence="1">Belongs to the universal ribosomal protein uL24 family.</text>
</comment>
<dbReference type="GO" id="GO:0003735">
    <property type="term" value="F:structural constituent of ribosome"/>
    <property type="evidence" value="ECO:0007669"/>
    <property type="project" value="InterPro"/>
</dbReference>
<keyword evidence="3" id="KW-0687">Ribonucleoprotein</keyword>
<keyword evidence="2" id="KW-0689">Ribosomal protein</keyword>
<dbReference type="GO" id="GO:0005840">
    <property type="term" value="C:ribosome"/>
    <property type="evidence" value="ECO:0007669"/>
    <property type="project" value="UniProtKB-KW"/>
</dbReference>
<dbReference type="Gene3D" id="2.30.30.30">
    <property type="match status" value="1"/>
</dbReference>
<feature type="region of interest" description="Disordered" evidence="4">
    <location>
        <begin position="131"/>
        <end position="161"/>
    </location>
</feature>
<reference evidence="6 7" key="1">
    <citation type="journal article" date="2024" name="Nat. Commun.">
        <title>Phylogenomics reveals the evolutionary origins of lichenization in chlorophyte algae.</title>
        <authorList>
            <person name="Puginier C."/>
            <person name="Libourel C."/>
            <person name="Otte J."/>
            <person name="Skaloud P."/>
            <person name="Haon M."/>
            <person name="Grisel S."/>
            <person name="Petersen M."/>
            <person name="Berrin J.G."/>
            <person name="Delaux P.M."/>
            <person name="Dal Grande F."/>
            <person name="Keller J."/>
        </authorList>
    </citation>
    <scope>NUCLEOTIDE SEQUENCE [LARGE SCALE GENOMIC DNA]</scope>
    <source>
        <strain evidence="6 7">SAG 2523</strain>
    </source>
</reference>
<feature type="domain" description="KOW" evidence="5">
    <location>
        <begin position="18"/>
        <end position="45"/>
    </location>
</feature>
<gene>
    <name evidence="6" type="ORF">WJX84_006872</name>
</gene>
<dbReference type="GO" id="GO:1990904">
    <property type="term" value="C:ribonucleoprotein complex"/>
    <property type="evidence" value="ECO:0007669"/>
    <property type="project" value="UniProtKB-KW"/>
</dbReference>
<evidence type="ECO:0000256" key="2">
    <source>
        <dbReference type="ARBA" id="ARBA00022980"/>
    </source>
</evidence>
<dbReference type="Pfam" id="PF00467">
    <property type="entry name" value="KOW"/>
    <property type="match status" value="1"/>
</dbReference>
<sequence length="161" mass="18004">MGIPKRTIRPMFKKDKWKILRGDTVMITAGKDRGRTGTVARVIRDDRKPLVVVEGLNLRKRFNKATQEQQGSMISVEGPVAYSSVQLVDPNSKLPVRVTWRYTESGDKVRETRGLHATSAIIPRPAILAERRKPAPLPGGRDTGLTEALRQTHVPGWHPPL</sequence>
<dbReference type="InterPro" id="IPR005824">
    <property type="entry name" value="KOW"/>
</dbReference>
<dbReference type="HAMAP" id="MF_01326_B">
    <property type="entry name" value="Ribosomal_uL24_B"/>
    <property type="match status" value="1"/>
</dbReference>
<dbReference type="GO" id="GO:0003723">
    <property type="term" value="F:RNA binding"/>
    <property type="evidence" value="ECO:0007669"/>
    <property type="project" value="InterPro"/>
</dbReference>
<dbReference type="Proteomes" id="UP001485043">
    <property type="component" value="Unassembled WGS sequence"/>
</dbReference>
<accession>A0AAW1T0F4</accession>
<dbReference type="InterPro" id="IPR014722">
    <property type="entry name" value="Rib_uL2_dom2"/>
</dbReference>
<dbReference type="SMART" id="SM00739">
    <property type="entry name" value="KOW"/>
    <property type="match status" value="1"/>
</dbReference>
<name>A0AAW1T0F4_9CHLO</name>
<organism evidence="6 7">
    <name type="scientific">Apatococcus fuscideae</name>
    <dbReference type="NCBI Taxonomy" id="2026836"/>
    <lineage>
        <taxon>Eukaryota</taxon>
        <taxon>Viridiplantae</taxon>
        <taxon>Chlorophyta</taxon>
        <taxon>core chlorophytes</taxon>
        <taxon>Trebouxiophyceae</taxon>
        <taxon>Chlorellales</taxon>
        <taxon>Chlorellaceae</taxon>
        <taxon>Apatococcus</taxon>
    </lineage>
</organism>
<evidence type="ECO:0000313" key="7">
    <source>
        <dbReference type="Proteomes" id="UP001485043"/>
    </source>
</evidence>
<dbReference type="NCBIfam" id="TIGR01079">
    <property type="entry name" value="rplX_bact"/>
    <property type="match status" value="1"/>
</dbReference>
<evidence type="ECO:0000313" key="6">
    <source>
        <dbReference type="EMBL" id="KAK9862108.1"/>
    </source>
</evidence>
<dbReference type="EMBL" id="JALJOV010000654">
    <property type="protein sequence ID" value="KAK9862108.1"/>
    <property type="molecule type" value="Genomic_DNA"/>
</dbReference>
<evidence type="ECO:0000256" key="3">
    <source>
        <dbReference type="ARBA" id="ARBA00023274"/>
    </source>
</evidence>
<dbReference type="PANTHER" id="PTHR12903">
    <property type="entry name" value="MITOCHONDRIAL RIBOSOMAL PROTEIN L24"/>
    <property type="match status" value="1"/>
</dbReference>
<protein>
    <recommendedName>
        <fullName evidence="5">KOW domain-containing protein</fullName>
    </recommendedName>
</protein>
<dbReference type="CDD" id="cd06089">
    <property type="entry name" value="KOW_RPL26"/>
    <property type="match status" value="1"/>
</dbReference>
<dbReference type="InterPro" id="IPR003256">
    <property type="entry name" value="Ribosomal_uL24"/>
</dbReference>
<dbReference type="SUPFAM" id="SSF50104">
    <property type="entry name" value="Translation proteins SH3-like domain"/>
    <property type="match status" value="1"/>
</dbReference>
<dbReference type="InterPro" id="IPR057264">
    <property type="entry name" value="Ribosomal_uL24_C"/>
</dbReference>
<keyword evidence="7" id="KW-1185">Reference proteome</keyword>
<evidence type="ECO:0000259" key="5">
    <source>
        <dbReference type="SMART" id="SM00739"/>
    </source>
</evidence>